<dbReference type="SUPFAM" id="SSF57667">
    <property type="entry name" value="beta-beta-alpha zinc fingers"/>
    <property type="match status" value="2"/>
</dbReference>
<dbReference type="AlphaFoldDB" id="A0ABD2PVF6"/>
<dbReference type="InterPro" id="IPR013087">
    <property type="entry name" value="Znf_C2H2_type"/>
</dbReference>
<evidence type="ECO:0000256" key="3">
    <source>
        <dbReference type="ARBA" id="ARBA00022473"/>
    </source>
</evidence>
<name>A0ABD2PVF6_9PLAT</name>
<evidence type="ECO:0000256" key="4">
    <source>
        <dbReference type="ARBA" id="ARBA00022723"/>
    </source>
</evidence>
<dbReference type="GO" id="GO:0008270">
    <property type="term" value="F:zinc ion binding"/>
    <property type="evidence" value="ECO:0007669"/>
    <property type="project" value="UniProtKB-KW"/>
</dbReference>
<evidence type="ECO:0000256" key="8">
    <source>
        <dbReference type="ARBA" id="ARBA00023125"/>
    </source>
</evidence>
<dbReference type="EMBL" id="JBJKFK010002233">
    <property type="protein sequence ID" value="KAL3311438.1"/>
    <property type="molecule type" value="Genomic_DNA"/>
</dbReference>
<evidence type="ECO:0000256" key="7">
    <source>
        <dbReference type="ARBA" id="ARBA00022833"/>
    </source>
</evidence>
<dbReference type="FunFam" id="3.30.160.60:FF:001301">
    <property type="entry name" value="Blast:Protein hunchback"/>
    <property type="match status" value="1"/>
</dbReference>
<evidence type="ECO:0000313" key="12">
    <source>
        <dbReference type="EMBL" id="KAL3311438.1"/>
    </source>
</evidence>
<dbReference type="SMART" id="SM00355">
    <property type="entry name" value="ZnF_C2H2"/>
    <property type="match status" value="4"/>
</dbReference>
<evidence type="ECO:0000256" key="5">
    <source>
        <dbReference type="ARBA" id="ARBA00022737"/>
    </source>
</evidence>
<dbReference type="Gene3D" id="3.30.160.60">
    <property type="entry name" value="Classic Zinc Finger"/>
    <property type="match status" value="2"/>
</dbReference>
<protein>
    <recommendedName>
        <fullName evidence="11">C2H2-type domain-containing protein</fullName>
    </recommendedName>
</protein>
<comment type="caution">
    <text evidence="12">The sequence shown here is derived from an EMBL/GenBank/DDBJ whole genome shotgun (WGS) entry which is preliminary data.</text>
</comment>
<keyword evidence="8" id="KW-0238">DNA-binding</keyword>
<proteinExistence type="inferred from homology"/>
<comment type="similarity">
    <text evidence="2">Belongs to the hunchback C2H2-type zinc-finger protein family.</text>
</comment>
<sequence length="256" mass="29182">MGWELFWEHQRTHIRPEKQLECSECNFVTEYKHHLEYHLRSHAGQKPHKCDKCNYRCVNKSMLNSHMKSHTNIYPYRCLDCNYATKYCHSLKLHLNKHNHRPDIVLNPDGSLPDLNSLMDMSKSSSHTARSSCGTSKPGHFVNPLINGSPAAKASKLNSRASKSRKAIVPLVAETMTAYHQPISVENLLSFAQKMLFLQLQKSMQQSQTEPSPAQCFPNPLPPLGLNSFHCPQCSMTFENNSLFQFHLALHAKSVL</sequence>
<dbReference type="GO" id="GO:0040034">
    <property type="term" value="P:regulation of development, heterochronic"/>
    <property type="evidence" value="ECO:0007669"/>
    <property type="project" value="UniProtKB-ARBA"/>
</dbReference>
<dbReference type="PROSITE" id="PS00028">
    <property type="entry name" value="ZINC_FINGER_C2H2_1"/>
    <property type="match status" value="2"/>
</dbReference>
<dbReference type="PANTHER" id="PTHR24404:SF111">
    <property type="entry name" value="GASTRULA ZINC FINGER PROTEIN XLCGF49.1-LIKE-RELATED"/>
    <property type="match status" value="1"/>
</dbReference>
<gene>
    <name evidence="12" type="ORF">Ciccas_009985</name>
</gene>
<dbReference type="InterPro" id="IPR036236">
    <property type="entry name" value="Znf_C2H2_sf"/>
</dbReference>
<feature type="domain" description="C2H2-type" evidence="11">
    <location>
        <begin position="48"/>
        <end position="75"/>
    </location>
</feature>
<evidence type="ECO:0000256" key="10">
    <source>
        <dbReference type="PROSITE-ProRule" id="PRU00042"/>
    </source>
</evidence>
<accession>A0ABD2PVF6</accession>
<keyword evidence="13" id="KW-1185">Reference proteome</keyword>
<keyword evidence="9" id="KW-0539">Nucleus</keyword>
<keyword evidence="5" id="KW-0677">Repeat</keyword>
<dbReference type="Proteomes" id="UP001626550">
    <property type="component" value="Unassembled WGS sequence"/>
</dbReference>
<reference evidence="12 13" key="1">
    <citation type="submission" date="2024-11" db="EMBL/GenBank/DDBJ databases">
        <title>Adaptive evolution of stress response genes in parasites aligns with host niche diversity.</title>
        <authorList>
            <person name="Hahn C."/>
            <person name="Resl P."/>
        </authorList>
    </citation>
    <scope>NUCLEOTIDE SEQUENCE [LARGE SCALE GENOMIC DNA]</scope>
    <source>
        <strain evidence="12">EGGRZ-B1_66</strain>
        <tissue evidence="12">Body</tissue>
    </source>
</reference>
<dbReference type="GO" id="GO:0000977">
    <property type="term" value="F:RNA polymerase II transcription regulatory region sequence-specific DNA binding"/>
    <property type="evidence" value="ECO:0007669"/>
    <property type="project" value="UniProtKB-ARBA"/>
</dbReference>
<evidence type="ECO:0000313" key="13">
    <source>
        <dbReference type="Proteomes" id="UP001626550"/>
    </source>
</evidence>
<feature type="domain" description="C2H2-type" evidence="11">
    <location>
        <begin position="229"/>
        <end position="252"/>
    </location>
</feature>
<keyword evidence="3" id="KW-0217">Developmental protein</keyword>
<dbReference type="InterPro" id="IPR050589">
    <property type="entry name" value="Ikaros_C2H2-ZF"/>
</dbReference>
<dbReference type="Pfam" id="PF00096">
    <property type="entry name" value="zf-C2H2"/>
    <property type="match status" value="1"/>
</dbReference>
<evidence type="ECO:0000256" key="6">
    <source>
        <dbReference type="ARBA" id="ARBA00022771"/>
    </source>
</evidence>
<comment type="subcellular location">
    <subcellularLocation>
        <location evidence="1">Nucleus</location>
    </subcellularLocation>
</comment>
<evidence type="ECO:0000259" key="11">
    <source>
        <dbReference type="PROSITE" id="PS50157"/>
    </source>
</evidence>
<evidence type="ECO:0000256" key="2">
    <source>
        <dbReference type="ARBA" id="ARBA00007746"/>
    </source>
</evidence>
<dbReference type="GO" id="GO:0000122">
    <property type="term" value="P:negative regulation of transcription by RNA polymerase II"/>
    <property type="evidence" value="ECO:0007669"/>
    <property type="project" value="UniProtKB-ARBA"/>
</dbReference>
<evidence type="ECO:0000256" key="9">
    <source>
        <dbReference type="ARBA" id="ARBA00023242"/>
    </source>
</evidence>
<keyword evidence="4" id="KW-0479">Metal-binding</keyword>
<evidence type="ECO:0000256" key="1">
    <source>
        <dbReference type="ARBA" id="ARBA00004123"/>
    </source>
</evidence>
<dbReference type="PROSITE" id="PS50157">
    <property type="entry name" value="ZINC_FINGER_C2H2_2"/>
    <property type="match status" value="3"/>
</dbReference>
<keyword evidence="6 10" id="KW-0863">Zinc-finger</keyword>
<keyword evidence="7" id="KW-0862">Zinc</keyword>
<dbReference type="GO" id="GO:0005634">
    <property type="term" value="C:nucleus"/>
    <property type="evidence" value="ECO:0007669"/>
    <property type="project" value="UniProtKB-SubCell"/>
</dbReference>
<organism evidence="12 13">
    <name type="scientific">Cichlidogyrus casuarinus</name>
    <dbReference type="NCBI Taxonomy" id="1844966"/>
    <lineage>
        <taxon>Eukaryota</taxon>
        <taxon>Metazoa</taxon>
        <taxon>Spiralia</taxon>
        <taxon>Lophotrochozoa</taxon>
        <taxon>Platyhelminthes</taxon>
        <taxon>Monogenea</taxon>
        <taxon>Monopisthocotylea</taxon>
        <taxon>Dactylogyridea</taxon>
        <taxon>Ancyrocephalidae</taxon>
        <taxon>Cichlidogyrus</taxon>
    </lineage>
</organism>
<feature type="domain" description="C2H2-type" evidence="11">
    <location>
        <begin position="20"/>
        <end position="47"/>
    </location>
</feature>
<dbReference type="PANTHER" id="PTHR24404">
    <property type="entry name" value="ZINC FINGER PROTEIN"/>
    <property type="match status" value="1"/>
</dbReference>